<keyword evidence="11" id="KW-0411">Iron-sulfur</keyword>
<dbReference type="GO" id="GO:0006284">
    <property type="term" value="P:base-excision repair"/>
    <property type="evidence" value="ECO:0007669"/>
    <property type="project" value="UniProtKB-UniRule"/>
</dbReference>
<dbReference type="InterPro" id="IPR011257">
    <property type="entry name" value="DNA_glycosylase"/>
</dbReference>
<dbReference type="GO" id="GO:0034039">
    <property type="term" value="F:8-oxo-7,8-dihydroguanine DNA N-glycosylase activity"/>
    <property type="evidence" value="ECO:0007669"/>
    <property type="project" value="TreeGrafter"/>
</dbReference>
<evidence type="ECO:0000313" key="17">
    <source>
        <dbReference type="Proteomes" id="UP000004386"/>
    </source>
</evidence>
<evidence type="ECO:0000259" key="15">
    <source>
        <dbReference type="SMART" id="SM00478"/>
    </source>
</evidence>
<reference evidence="16 17" key="1">
    <citation type="submission" date="2009-05" db="EMBL/GenBank/DDBJ databases">
        <authorList>
            <person name="Setubal J.C."/>
            <person name="Boyle S."/>
            <person name="Crasta O.R."/>
            <person name="Gillespie J.J."/>
            <person name="Kenyon R.W."/>
            <person name="Lu J."/>
            <person name="Mane S."/>
            <person name="Nagrani S."/>
            <person name="Shallom J.M."/>
            <person name="Shallom S."/>
            <person name="Shukla M."/>
            <person name="Snyder E.E."/>
            <person name="Sobral B.W."/>
            <person name="Wattam A.R."/>
            <person name="Will R."/>
            <person name="Williams K."/>
            <person name="Yoo H."/>
            <person name="Munk C."/>
            <person name="Tapia R."/>
            <person name="Green L."/>
            <person name="Rogers Y."/>
            <person name="Detter J.C."/>
            <person name="Bruce D."/>
            <person name="Brettin T.S."/>
            <person name="Tsolis R."/>
        </authorList>
    </citation>
    <scope>NUCLEOTIDE SEQUENCE [LARGE SCALE GENOMIC DNA]</scope>
    <source>
        <strain evidence="16 17">LMG 3301</strain>
    </source>
</reference>
<dbReference type="GO" id="GO:0046872">
    <property type="term" value="F:metal ion binding"/>
    <property type="evidence" value="ECO:0007669"/>
    <property type="project" value="UniProtKB-UniRule"/>
</dbReference>
<evidence type="ECO:0000256" key="3">
    <source>
        <dbReference type="ARBA" id="ARBA00008343"/>
    </source>
</evidence>
<dbReference type="Pfam" id="PF14815">
    <property type="entry name" value="NUDIX_4"/>
    <property type="match status" value="1"/>
</dbReference>
<dbReference type="GO" id="GO:0006298">
    <property type="term" value="P:mismatch repair"/>
    <property type="evidence" value="ECO:0007669"/>
    <property type="project" value="TreeGrafter"/>
</dbReference>
<sequence length="396" mass="43470">MLSGIIPRKTASHFCWKCSNQNNAQLLTDAVLMLTSTTSNQSTKLLHWYDRHHRVLPWRISPSEQASGIRPDPYRVWLSEIMLQQTTVEAVKSYFVKFIERWPAVQAMALASEDDILRAWAGLGYYSRARNLKKCADAVVRQHDGKFPGSAAALKELPGIGDYTSAAIAAIAFGEAVAVVDGNVERVISRLYTIDTPLPAAKPEIRALMGQLTPIDRPGDFAQAMMDLGATICTPRRPACAICPLNDDCMALKSRDPEEFPVKAPKAEKPIRTGAAFIAIADDGSVFLRKRKDEGLLAGMTEVPGSPWTARIDGDTTIDAAPFPAQWTASGSITHVFTHFELRLSVYRSENVSKAASSDGWWSLPTELSDEALPTVMKKAITAAIPEAFKGKRKNR</sequence>
<dbReference type="GO" id="GO:0035485">
    <property type="term" value="F:adenine/guanine mispair binding"/>
    <property type="evidence" value="ECO:0007669"/>
    <property type="project" value="TreeGrafter"/>
</dbReference>
<evidence type="ECO:0000256" key="14">
    <source>
        <dbReference type="RuleBase" id="RU365096"/>
    </source>
</evidence>
<dbReference type="InterPro" id="IPR044298">
    <property type="entry name" value="MIG/MutY"/>
</dbReference>
<dbReference type="Gene3D" id="3.90.79.10">
    <property type="entry name" value="Nucleoside Triphosphate Pyrophosphohydrolase"/>
    <property type="match status" value="1"/>
</dbReference>
<dbReference type="Gene3D" id="1.10.1670.10">
    <property type="entry name" value="Helix-hairpin-Helix base-excision DNA repair enzymes (C-terminal)"/>
    <property type="match status" value="1"/>
</dbReference>
<gene>
    <name evidence="16" type="primary">mutY</name>
    <name evidence="16" type="ORF">OINT_1000547</name>
</gene>
<evidence type="ECO:0000256" key="2">
    <source>
        <dbReference type="ARBA" id="ARBA00002933"/>
    </source>
</evidence>
<evidence type="ECO:0000256" key="9">
    <source>
        <dbReference type="ARBA" id="ARBA00022801"/>
    </source>
</evidence>
<dbReference type="PANTHER" id="PTHR42944:SF1">
    <property type="entry name" value="ADENINE DNA GLYCOSYLASE"/>
    <property type="match status" value="1"/>
</dbReference>
<dbReference type="PROSITE" id="PS00764">
    <property type="entry name" value="ENDONUCLEASE_III_1"/>
    <property type="match status" value="1"/>
</dbReference>
<evidence type="ECO:0000256" key="4">
    <source>
        <dbReference type="ARBA" id="ARBA00012045"/>
    </source>
</evidence>
<keyword evidence="10 14" id="KW-0408">Iron</keyword>
<dbReference type="Pfam" id="PF00730">
    <property type="entry name" value="HhH-GPD"/>
    <property type="match status" value="1"/>
</dbReference>
<evidence type="ECO:0000256" key="8">
    <source>
        <dbReference type="ARBA" id="ARBA00022763"/>
    </source>
</evidence>
<dbReference type="InterPro" id="IPR015797">
    <property type="entry name" value="NUDIX_hydrolase-like_dom_sf"/>
</dbReference>
<name>C4WJG6_9HYPH</name>
<evidence type="ECO:0000256" key="10">
    <source>
        <dbReference type="ARBA" id="ARBA00023004"/>
    </source>
</evidence>
<evidence type="ECO:0000313" key="16">
    <source>
        <dbReference type="EMBL" id="EEQ95195.1"/>
    </source>
</evidence>
<dbReference type="FunFam" id="1.10.340.30:FF:000002">
    <property type="entry name" value="Adenine DNA glycosylase"/>
    <property type="match status" value="1"/>
</dbReference>
<evidence type="ECO:0000256" key="7">
    <source>
        <dbReference type="ARBA" id="ARBA00022723"/>
    </source>
</evidence>
<dbReference type="Pfam" id="PF10576">
    <property type="entry name" value="EndIII_4Fe-2S"/>
    <property type="match status" value="1"/>
</dbReference>
<dbReference type="CDD" id="cd03431">
    <property type="entry name" value="NUDIX_DNA_Glycosylase_C-MutY"/>
    <property type="match status" value="1"/>
</dbReference>
<dbReference type="SUPFAM" id="SSF48150">
    <property type="entry name" value="DNA-glycosylase"/>
    <property type="match status" value="1"/>
</dbReference>
<evidence type="ECO:0000256" key="11">
    <source>
        <dbReference type="ARBA" id="ARBA00023014"/>
    </source>
</evidence>
<keyword evidence="6" id="KW-0004">4Fe-4S</keyword>
<dbReference type="InterPro" id="IPR023170">
    <property type="entry name" value="HhH_base_excis_C"/>
</dbReference>
<dbReference type="Proteomes" id="UP000004386">
    <property type="component" value="Unassembled WGS sequence"/>
</dbReference>
<dbReference type="InterPro" id="IPR003265">
    <property type="entry name" value="HhH-GPD_domain"/>
</dbReference>
<dbReference type="InterPro" id="IPR029119">
    <property type="entry name" value="MutY_C"/>
</dbReference>
<comment type="cofactor">
    <cofactor evidence="14">
        <name>[4Fe-4S] cluster</name>
        <dbReference type="ChEBI" id="CHEBI:49883"/>
    </cofactor>
    <text evidence="14">Binds 1 [4Fe-4S] cluster.</text>
</comment>
<dbReference type="AlphaFoldDB" id="C4WJG6"/>
<dbReference type="Gene3D" id="1.10.340.30">
    <property type="entry name" value="Hypothetical protein, domain 2"/>
    <property type="match status" value="1"/>
</dbReference>
<keyword evidence="9 16" id="KW-0378">Hydrolase</keyword>
<comment type="catalytic activity">
    <reaction evidence="1 14">
        <text>Hydrolyzes free adenine bases from 7,8-dihydro-8-oxoguanine:adenine mismatched double-stranded DNA, leaving an apurinic site.</text>
        <dbReference type="EC" id="3.2.2.31"/>
    </reaction>
</comment>
<comment type="similarity">
    <text evidence="3 14">Belongs to the Nth/MutY family.</text>
</comment>
<dbReference type="SUPFAM" id="SSF55811">
    <property type="entry name" value="Nudix"/>
    <property type="match status" value="1"/>
</dbReference>
<comment type="caution">
    <text evidence="16">The sequence shown here is derived from an EMBL/GenBank/DDBJ whole genome shotgun (WGS) entry which is preliminary data.</text>
</comment>
<dbReference type="SMART" id="SM00478">
    <property type="entry name" value="ENDO3c"/>
    <property type="match status" value="1"/>
</dbReference>
<comment type="function">
    <text evidence="2">Adenine glycosylase active on G-A mispairs. MutY also corrects error-prone DNA synthesis past GO lesions which are due to the oxidatively damaged form of guanine: 7,8-dihydro-8-oxoguanine (8-oxo-dGTP).</text>
</comment>
<proteinExistence type="inferred from homology"/>
<dbReference type="GO" id="GO:0000701">
    <property type="term" value="F:purine-specific mismatch base pair DNA N-glycosylase activity"/>
    <property type="evidence" value="ECO:0007669"/>
    <property type="project" value="UniProtKB-EC"/>
</dbReference>
<evidence type="ECO:0000256" key="1">
    <source>
        <dbReference type="ARBA" id="ARBA00000843"/>
    </source>
</evidence>
<keyword evidence="8 14" id="KW-0227">DNA damage</keyword>
<dbReference type="PANTHER" id="PTHR42944">
    <property type="entry name" value="ADENINE DNA GLYCOSYLASE"/>
    <property type="match status" value="1"/>
</dbReference>
<dbReference type="EMBL" id="ACQA01000001">
    <property type="protein sequence ID" value="EEQ95195.1"/>
    <property type="molecule type" value="Genomic_DNA"/>
</dbReference>
<evidence type="ECO:0000256" key="6">
    <source>
        <dbReference type="ARBA" id="ARBA00022485"/>
    </source>
</evidence>
<protein>
    <recommendedName>
        <fullName evidence="5 14">Adenine DNA glycosylase</fullName>
        <ecNumber evidence="4 14">3.2.2.31</ecNumber>
    </recommendedName>
</protein>
<dbReference type="GO" id="GO:0032357">
    <property type="term" value="F:oxidized purine DNA binding"/>
    <property type="evidence" value="ECO:0007669"/>
    <property type="project" value="TreeGrafter"/>
</dbReference>
<dbReference type="EC" id="3.2.2.31" evidence="4 14"/>
<dbReference type="SMART" id="SM00525">
    <property type="entry name" value="FES"/>
    <property type="match status" value="1"/>
</dbReference>
<evidence type="ECO:0000256" key="12">
    <source>
        <dbReference type="ARBA" id="ARBA00023204"/>
    </source>
</evidence>
<keyword evidence="7" id="KW-0479">Metal-binding</keyword>
<dbReference type="NCBIfam" id="TIGR01084">
    <property type="entry name" value="mutY"/>
    <property type="match status" value="1"/>
</dbReference>
<dbReference type="CDD" id="cd00056">
    <property type="entry name" value="ENDO3c"/>
    <property type="match status" value="1"/>
</dbReference>
<accession>C4WJG6</accession>
<dbReference type="InterPro" id="IPR003651">
    <property type="entry name" value="Endonuclease3_FeS-loop_motif"/>
</dbReference>
<evidence type="ECO:0000256" key="5">
    <source>
        <dbReference type="ARBA" id="ARBA00022023"/>
    </source>
</evidence>
<keyword evidence="13 14" id="KW-0326">Glycosidase</keyword>
<evidence type="ECO:0000256" key="13">
    <source>
        <dbReference type="ARBA" id="ARBA00023295"/>
    </source>
</evidence>
<organism evidence="16 17">
    <name type="scientific">Brucella intermedia LMG 3301</name>
    <dbReference type="NCBI Taxonomy" id="641118"/>
    <lineage>
        <taxon>Bacteria</taxon>
        <taxon>Pseudomonadati</taxon>
        <taxon>Pseudomonadota</taxon>
        <taxon>Alphaproteobacteria</taxon>
        <taxon>Hyphomicrobiales</taxon>
        <taxon>Brucellaceae</taxon>
        <taxon>Brucella/Ochrobactrum group</taxon>
        <taxon>Brucella</taxon>
    </lineage>
</organism>
<dbReference type="InterPro" id="IPR004035">
    <property type="entry name" value="Endouclease-III_FeS-bd_BS"/>
</dbReference>
<dbReference type="HOGENOM" id="CLU_012862_0_2_5"/>
<dbReference type="GO" id="GO:0051539">
    <property type="term" value="F:4 iron, 4 sulfur cluster binding"/>
    <property type="evidence" value="ECO:0007669"/>
    <property type="project" value="UniProtKB-UniRule"/>
</dbReference>
<keyword evidence="12" id="KW-0234">DNA repair</keyword>
<feature type="domain" description="HhH-GPD" evidence="15">
    <location>
        <begin position="82"/>
        <end position="231"/>
    </location>
</feature>
<dbReference type="InterPro" id="IPR005760">
    <property type="entry name" value="A/G_AdeGlyc_MutY"/>
</dbReference>